<dbReference type="KEGG" id="soy:115889809"/>
<proteinExistence type="predicted"/>
<dbReference type="RefSeq" id="XP_030765749.1">
    <property type="nucleotide sequence ID" value="XM_030909889.1"/>
</dbReference>
<organism evidence="2 3">
    <name type="scientific">Sitophilus oryzae</name>
    <name type="common">Rice weevil</name>
    <name type="synonym">Curculio oryzae</name>
    <dbReference type="NCBI Taxonomy" id="7048"/>
    <lineage>
        <taxon>Eukaryota</taxon>
        <taxon>Metazoa</taxon>
        <taxon>Ecdysozoa</taxon>
        <taxon>Arthropoda</taxon>
        <taxon>Hexapoda</taxon>
        <taxon>Insecta</taxon>
        <taxon>Pterygota</taxon>
        <taxon>Neoptera</taxon>
        <taxon>Endopterygota</taxon>
        <taxon>Coleoptera</taxon>
        <taxon>Polyphaga</taxon>
        <taxon>Cucujiformia</taxon>
        <taxon>Curculionidae</taxon>
        <taxon>Dryophthorinae</taxon>
        <taxon>Sitophilus</taxon>
    </lineage>
</organism>
<dbReference type="Proteomes" id="UP000504635">
    <property type="component" value="Unplaced"/>
</dbReference>
<reference evidence="3" key="1">
    <citation type="submission" date="2025-08" db="UniProtKB">
        <authorList>
            <consortium name="RefSeq"/>
        </authorList>
    </citation>
    <scope>IDENTIFICATION</scope>
    <source>
        <tissue evidence="3">Gonads</tissue>
    </source>
</reference>
<evidence type="ECO:0000313" key="3">
    <source>
        <dbReference type="RefSeq" id="XP_030765749.1"/>
    </source>
</evidence>
<protein>
    <submittedName>
        <fullName evidence="3">Uncharacterized protein LOC115889809</fullName>
    </submittedName>
</protein>
<feature type="chain" id="PRO_5026806872" evidence="1">
    <location>
        <begin position="18"/>
        <end position="205"/>
    </location>
</feature>
<evidence type="ECO:0000256" key="1">
    <source>
        <dbReference type="SAM" id="SignalP"/>
    </source>
</evidence>
<keyword evidence="1" id="KW-0732">Signal</keyword>
<feature type="signal peptide" evidence="1">
    <location>
        <begin position="1"/>
        <end position="17"/>
    </location>
</feature>
<evidence type="ECO:0000313" key="2">
    <source>
        <dbReference type="Proteomes" id="UP000504635"/>
    </source>
</evidence>
<dbReference type="OrthoDB" id="6777655at2759"/>
<gene>
    <name evidence="3" type="primary">LOC115889809</name>
</gene>
<dbReference type="AlphaFoldDB" id="A0A6J2YR41"/>
<dbReference type="GeneID" id="115889809"/>
<keyword evidence="2" id="KW-1185">Reference proteome</keyword>
<accession>A0A6J2YR41</accession>
<sequence length="205" mass="23347">MFAKLVVFTFSIVVVLTSECPQKPSEPQLNGIYLEGYWYEFFQINDELNNNSCSHFQITCDNSSVCAVAHVVWESYILRTIYDAIIQQENDTVTLKTKDNSGDKELNITNINLRYGDDQVLLWSCEEDKLSFASLLIRMETNLDMQLVWESAESNNNFPSIVEDFPAGKWKKINTSECTSSSALTLSNSNIIVVIILILQYFVVV</sequence>
<dbReference type="InParanoid" id="A0A6J2YR41"/>
<name>A0A6J2YR41_SITOR</name>